<evidence type="ECO:0000259" key="3">
    <source>
        <dbReference type="Pfam" id="PF03330"/>
    </source>
</evidence>
<dbReference type="SUPFAM" id="SSF50685">
    <property type="entry name" value="Barwin-like endoglucanases"/>
    <property type="match status" value="1"/>
</dbReference>
<keyword evidence="5" id="KW-1185">Reference proteome</keyword>
<evidence type="ECO:0000256" key="2">
    <source>
        <dbReference type="SAM" id="SignalP"/>
    </source>
</evidence>
<keyword evidence="1 2" id="KW-0732">Signal</keyword>
<feature type="signal peptide" evidence="2">
    <location>
        <begin position="1"/>
        <end position="25"/>
    </location>
</feature>
<organism evidence="4 5">
    <name type="scientific">Coprinopsis marcescibilis</name>
    <name type="common">Agaric fungus</name>
    <name type="synonym">Psathyrella marcescibilis</name>
    <dbReference type="NCBI Taxonomy" id="230819"/>
    <lineage>
        <taxon>Eukaryota</taxon>
        <taxon>Fungi</taxon>
        <taxon>Dikarya</taxon>
        <taxon>Basidiomycota</taxon>
        <taxon>Agaricomycotina</taxon>
        <taxon>Agaricomycetes</taxon>
        <taxon>Agaricomycetidae</taxon>
        <taxon>Agaricales</taxon>
        <taxon>Agaricineae</taxon>
        <taxon>Psathyrellaceae</taxon>
        <taxon>Coprinopsis</taxon>
    </lineage>
</organism>
<dbReference type="AlphaFoldDB" id="A0A5C3L872"/>
<feature type="chain" id="PRO_5022884545" description="RlpA-like protein double-psi beta-barrel domain-containing protein" evidence="2">
    <location>
        <begin position="26"/>
        <end position="231"/>
    </location>
</feature>
<dbReference type="InterPro" id="IPR036908">
    <property type="entry name" value="RlpA-like_sf"/>
</dbReference>
<dbReference type="Proteomes" id="UP000307440">
    <property type="component" value="Unassembled WGS sequence"/>
</dbReference>
<dbReference type="OrthoDB" id="406505at2759"/>
<dbReference type="PANTHER" id="PTHR31836">
    <property type="match status" value="1"/>
</dbReference>
<dbReference type="STRING" id="230819.A0A5C3L872"/>
<evidence type="ECO:0000313" key="5">
    <source>
        <dbReference type="Proteomes" id="UP000307440"/>
    </source>
</evidence>
<dbReference type="PANTHER" id="PTHR31836:SF22">
    <property type="entry name" value="RLPA-LIKE PROTEIN DOUBLE-PSI BETA-BARREL DOMAIN-CONTAINING PROTEIN"/>
    <property type="match status" value="1"/>
</dbReference>
<name>A0A5C3L872_COPMA</name>
<dbReference type="Gene3D" id="2.40.40.10">
    <property type="entry name" value="RlpA-like domain"/>
    <property type="match status" value="1"/>
</dbReference>
<proteinExistence type="predicted"/>
<sequence>MVCSTERLAILFILLLYIIPYPVYSASRSSEDFYIKAHSLQVREGYQFDPHDGWEIANVTDLHYKYPKDTAYSQKRYRRKYDKPKGQKHKGVATVLAKFLEKALKGLHAFGKAEPVTITWYTGHDLQNPSCWPKTKWAPTDDSFVAALTQKGWASRPKCLKFIELCNTPNQCIFVRVVDTCAGCKANSKHVDLTKAAFKELADVDQGILTVKYRHATEPEEWHEKLWGPKH</sequence>
<protein>
    <recommendedName>
        <fullName evidence="3">RlpA-like protein double-psi beta-barrel domain-containing protein</fullName>
    </recommendedName>
</protein>
<dbReference type="CDD" id="cd22191">
    <property type="entry name" value="DPBB_RlpA_EXP_N-like"/>
    <property type="match status" value="1"/>
</dbReference>
<dbReference type="EMBL" id="ML210153">
    <property type="protein sequence ID" value="TFK28832.1"/>
    <property type="molecule type" value="Genomic_DNA"/>
</dbReference>
<reference evidence="4 5" key="1">
    <citation type="journal article" date="2019" name="Nat. Ecol. Evol.">
        <title>Megaphylogeny resolves global patterns of mushroom evolution.</title>
        <authorList>
            <person name="Varga T."/>
            <person name="Krizsan K."/>
            <person name="Foldi C."/>
            <person name="Dima B."/>
            <person name="Sanchez-Garcia M."/>
            <person name="Sanchez-Ramirez S."/>
            <person name="Szollosi G.J."/>
            <person name="Szarkandi J.G."/>
            <person name="Papp V."/>
            <person name="Albert L."/>
            <person name="Andreopoulos W."/>
            <person name="Angelini C."/>
            <person name="Antonin V."/>
            <person name="Barry K.W."/>
            <person name="Bougher N.L."/>
            <person name="Buchanan P."/>
            <person name="Buyck B."/>
            <person name="Bense V."/>
            <person name="Catcheside P."/>
            <person name="Chovatia M."/>
            <person name="Cooper J."/>
            <person name="Damon W."/>
            <person name="Desjardin D."/>
            <person name="Finy P."/>
            <person name="Geml J."/>
            <person name="Haridas S."/>
            <person name="Hughes K."/>
            <person name="Justo A."/>
            <person name="Karasinski D."/>
            <person name="Kautmanova I."/>
            <person name="Kiss B."/>
            <person name="Kocsube S."/>
            <person name="Kotiranta H."/>
            <person name="LaButti K.M."/>
            <person name="Lechner B.E."/>
            <person name="Liimatainen K."/>
            <person name="Lipzen A."/>
            <person name="Lukacs Z."/>
            <person name="Mihaltcheva S."/>
            <person name="Morgado L.N."/>
            <person name="Niskanen T."/>
            <person name="Noordeloos M.E."/>
            <person name="Ohm R.A."/>
            <person name="Ortiz-Santana B."/>
            <person name="Ovrebo C."/>
            <person name="Racz N."/>
            <person name="Riley R."/>
            <person name="Savchenko A."/>
            <person name="Shiryaev A."/>
            <person name="Soop K."/>
            <person name="Spirin V."/>
            <person name="Szebenyi C."/>
            <person name="Tomsovsky M."/>
            <person name="Tulloss R.E."/>
            <person name="Uehling J."/>
            <person name="Grigoriev I.V."/>
            <person name="Vagvolgyi C."/>
            <person name="Papp T."/>
            <person name="Martin F.M."/>
            <person name="Miettinen O."/>
            <person name="Hibbett D.S."/>
            <person name="Nagy L.G."/>
        </authorList>
    </citation>
    <scope>NUCLEOTIDE SEQUENCE [LARGE SCALE GENOMIC DNA]</scope>
    <source>
        <strain evidence="4 5">CBS 121175</strain>
    </source>
</reference>
<dbReference type="InterPro" id="IPR051477">
    <property type="entry name" value="Expansin_CellWall"/>
</dbReference>
<accession>A0A5C3L872</accession>
<gene>
    <name evidence="4" type="ORF">FA15DRAFT_633321</name>
</gene>
<evidence type="ECO:0000256" key="1">
    <source>
        <dbReference type="ARBA" id="ARBA00022729"/>
    </source>
</evidence>
<dbReference type="Pfam" id="PF03330">
    <property type="entry name" value="DPBB_1"/>
    <property type="match status" value="1"/>
</dbReference>
<dbReference type="InterPro" id="IPR009009">
    <property type="entry name" value="RlpA-like_DPBB"/>
</dbReference>
<feature type="domain" description="RlpA-like protein double-psi beta-barrel" evidence="3">
    <location>
        <begin position="159"/>
        <end position="213"/>
    </location>
</feature>
<evidence type="ECO:0000313" key="4">
    <source>
        <dbReference type="EMBL" id="TFK28832.1"/>
    </source>
</evidence>